<dbReference type="InterPro" id="IPR001693">
    <property type="entry name" value="Calcitonin_peptide-like"/>
</dbReference>
<reference evidence="5 6" key="1">
    <citation type="journal article" date="2018" name="Nat. Ecol. Evol.">
        <title>Shark genomes provide insights into elasmobranch evolution and the origin of vertebrates.</title>
        <authorList>
            <person name="Hara Y"/>
            <person name="Yamaguchi K"/>
            <person name="Onimaru K"/>
            <person name="Kadota M"/>
            <person name="Koyanagi M"/>
            <person name="Keeley SD"/>
            <person name="Tatsumi K"/>
            <person name="Tanaka K"/>
            <person name="Motone F"/>
            <person name="Kageyama Y"/>
            <person name="Nozu R"/>
            <person name="Adachi N"/>
            <person name="Nishimura O"/>
            <person name="Nakagawa R"/>
            <person name="Tanegashima C"/>
            <person name="Kiyatake I"/>
            <person name="Matsumoto R"/>
            <person name="Murakumo K"/>
            <person name="Nishida K"/>
            <person name="Terakita A"/>
            <person name="Kuratani S"/>
            <person name="Sato K"/>
            <person name="Hyodo S Kuraku.S."/>
        </authorList>
    </citation>
    <scope>NUCLEOTIDE SEQUENCE [LARGE SCALE GENOMIC DNA]</scope>
</reference>
<dbReference type="AlphaFoldDB" id="A0A401Q7D9"/>
<dbReference type="EMBL" id="BFAA01020100">
    <property type="protein sequence ID" value="GCB81290.1"/>
    <property type="molecule type" value="Genomic_DNA"/>
</dbReference>
<dbReference type="InterPro" id="IPR021117">
    <property type="entry name" value="Calcitonin-like"/>
</dbReference>
<evidence type="ECO:0000259" key="4">
    <source>
        <dbReference type="SMART" id="SM00113"/>
    </source>
</evidence>
<dbReference type="GO" id="GO:0051480">
    <property type="term" value="P:regulation of cytosolic calcium ion concentration"/>
    <property type="evidence" value="ECO:0007669"/>
    <property type="project" value="TreeGrafter"/>
</dbReference>
<dbReference type="InterPro" id="IPR021116">
    <property type="entry name" value="Calcitonin/adrenomedullin"/>
</dbReference>
<proteinExistence type="inferred from homology"/>
<dbReference type="OrthoDB" id="9929923at2759"/>
<dbReference type="GO" id="GO:0007189">
    <property type="term" value="P:adenylate cyclase-activating G protein-coupled receptor signaling pathway"/>
    <property type="evidence" value="ECO:0007669"/>
    <property type="project" value="TreeGrafter"/>
</dbReference>
<organism evidence="5 6">
    <name type="scientific">Scyliorhinus torazame</name>
    <name type="common">Cloudy catshark</name>
    <name type="synonym">Catulus torazame</name>
    <dbReference type="NCBI Taxonomy" id="75743"/>
    <lineage>
        <taxon>Eukaryota</taxon>
        <taxon>Metazoa</taxon>
        <taxon>Chordata</taxon>
        <taxon>Craniata</taxon>
        <taxon>Vertebrata</taxon>
        <taxon>Chondrichthyes</taxon>
        <taxon>Elasmobranchii</taxon>
        <taxon>Galeomorphii</taxon>
        <taxon>Galeoidea</taxon>
        <taxon>Carcharhiniformes</taxon>
        <taxon>Scyliorhinidae</taxon>
        <taxon>Scyliorhinus</taxon>
    </lineage>
</organism>
<dbReference type="GO" id="GO:0031716">
    <property type="term" value="F:calcitonin receptor binding"/>
    <property type="evidence" value="ECO:0007669"/>
    <property type="project" value="TreeGrafter"/>
</dbReference>
<dbReference type="GO" id="GO:0005179">
    <property type="term" value="F:hormone activity"/>
    <property type="evidence" value="ECO:0007669"/>
    <property type="project" value="InterPro"/>
</dbReference>
<dbReference type="InterPro" id="IPR018360">
    <property type="entry name" value="Calcitonin_CS"/>
</dbReference>
<dbReference type="PANTHER" id="PTHR10505:SF3">
    <property type="entry name" value="CALCITONIN GENE-RELATED PEPTIDE 2"/>
    <property type="match status" value="1"/>
</dbReference>
<evidence type="ECO:0000313" key="6">
    <source>
        <dbReference type="Proteomes" id="UP000288216"/>
    </source>
</evidence>
<dbReference type="Gene3D" id="6.10.250.2190">
    <property type="match status" value="1"/>
</dbReference>
<evidence type="ECO:0000313" key="5">
    <source>
        <dbReference type="EMBL" id="GCB81290.1"/>
    </source>
</evidence>
<name>A0A401Q7D9_SCYTO</name>
<gene>
    <name evidence="5" type="ORF">scyTo_0021813</name>
</gene>
<dbReference type="PRINTS" id="PR00817">
    <property type="entry name" value="CALCITONINB"/>
</dbReference>
<dbReference type="Pfam" id="PF00214">
    <property type="entry name" value="Calc_CGRP_IAPP"/>
    <property type="match status" value="1"/>
</dbReference>
<dbReference type="STRING" id="75743.A0A401Q7D9"/>
<evidence type="ECO:0000256" key="3">
    <source>
        <dbReference type="PIRSR" id="PIRSR621116-50"/>
    </source>
</evidence>
<keyword evidence="2 3" id="KW-1015">Disulfide bond</keyword>
<accession>A0A401Q7D9</accession>
<evidence type="ECO:0000256" key="1">
    <source>
        <dbReference type="ARBA" id="ARBA00009222"/>
    </source>
</evidence>
<comment type="similarity">
    <text evidence="1">Belongs to the calcitonin family.</text>
</comment>
<dbReference type="PANTHER" id="PTHR10505">
    <property type="entry name" value="CALCITONIN-RELATED"/>
    <property type="match status" value="1"/>
</dbReference>
<protein>
    <recommendedName>
        <fullName evidence="4">Calcitonin peptide-like domain-containing protein</fullName>
    </recommendedName>
</protein>
<evidence type="ECO:0000256" key="2">
    <source>
        <dbReference type="ARBA" id="ARBA00023157"/>
    </source>
</evidence>
<dbReference type="Proteomes" id="UP000288216">
    <property type="component" value="Unassembled WGS sequence"/>
</dbReference>
<feature type="domain" description="Calcitonin peptide-like" evidence="4">
    <location>
        <begin position="68"/>
        <end position="109"/>
    </location>
</feature>
<dbReference type="PROSITE" id="PS00258">
    <property type="entry name" value="CALCITONIN"/>
    <property type="match status" value="1"/>
</dbReference>
<dbReference type="InterPro" id="IPR015476">
    <property type="entry name" value="Calcitonin_gene-rel_peptide"/>
</dbReference>
<dbReference type="SMART" id="SM00113">
    <property type="entry name" value="CALCITONIN"/>
    <property type="match status" value="1"/>
</dbReference>
<comment type="caution">
    <text evidence="5">The sequence shown here is derived from an EMBL/GenBank/DDBJ whole genome shotgun (WGS) entry which is preliminary data.</text>
</comment>
<feature type="disulfide bond" evidence="3">
    <location>
        <begin position="71"/>
        <end position="76"/>
    </location>
</feature>
<sequence length="114" mass="12842">MALTADSDISSFRSPTSHRFGKILRRRLAEKYSTGSSGKLQLLNPTTSHVREYHSQRPRRLLLLRKQKRSCNTATCVTHRLASFLSRSGGLSRNFIPTDVGAKAFGRKRRGARV</sequence>
<dbReference type="GO" id="GO:0005615">
    <property type="term" value="C:extracellular space"/>
    <property type="evidence" value="ECO:0007669"/>
    <property type="project" value="TreeGrafter"/>
</dbReference>
<keyword evidence="6" id="KW-1185">Reference proteome</keyword>